<dbReference type="CDD" id="cd07247">
    <property type="entry name" value="SgaA_N_like"/>
    <property type="match status" value="1"/>
</dbReference>
<name>A0A4R9GI70_9LEPT</name>
<dbReference type="SUPFAM" id="SSF54593">
    <property type="entry name" value="Glyoxalase/Bleomycin resistance protein/Dihydroxybiphenyl dioxygenase"/>
    <property type="match status" value="1"/>
</dbReference>
<dbReference type="AlphaFoldDB" id="A0A4R9GI70"/>
<dbReference type="InterPro" id="IPR004360">
    <property type="entry name" value="Glyas_Fos-R_dOase_dom"/>
</dbReference>
<protein>
    <submittedName>
        <fullName evidence="2">VOC family protein</fullName>
    </submittedName>
</protein>
<evidence type="ECO:0000259" key="1">
    <source>
        <dbReference type="PROSITE" id="PS51819"/>
    </source>
</evidence>
<dbReference type="InterPro" id="IPR052164">
    <property type="entry name" value="Anthracycline_SecMetBiosynth"/>
</dbReference>
<evidence type="ECO:0000313" key="3">
    <source>
        <dbReference type="Proteomes" id="UP000298458"/>
    </source>
</evidence>
<reference evidence="2" key="1">
    <citation type="journal article" date="2019" name="PLoS Negl. Trop. Dis.">
        <title>Revisiting the worldwide diversity of Leptospira species in the environment.</title>
        <authorList>
            <person name="Vincent A.T."/>
            <person name="Schiettekatte O."/>
            <person name="Bourhy P."/>
            <person name="Veyrier F.J."/>
            <person name="Picardeau M."/>
        </authorList>
    </citation>
    <scope>NUCLEOTIDE SEQUENCE [LARGE SCALE GENOMIC DNA]</scope>
    <source>
        <strain evidence="2">SSW15</strain>
    </source>
</reference>
<dbReference type="RefSeq" id="WP_135767785.1">
    <property type="nucleotide sequence ID" value="NZ_RQET01000004.1"/>
</dbReference>
<dbReference type="OrthoDB" id="9804235at2"/>
<sequence>MANFAVWFDIPVKNMERAIEFYSKVFDLELTMMEGAPKKYAVFPYSDGSVSGGLVEDGEKVSDKGSLLYLNGGEDLSKPLNRVKDAGGSVLQEKTSIGPNGFMAVILDSEGNRVAIHSMK</sequence>
<proteinExistence type="predicted"/>
<dbReference type="InterPro" id="IPR037523">
    <property type="entry name" value="VOC_core"/>
</dbReference>
<dbReference type="Gene3D" id="3.10.180.10">
    <property type="entry name" value="2,3-Dihydroxybiphenyl 1,2-Dioxygenase, domain 1"/>
    <property type="match status" value="1"/>
</dbReference>
<dbReference type="PANTHER" id="PTHR33993:SF2">
    <property type="entry name" value="VOC DOMAIN-CONTAINING PROTEIN"/>
    <property type="match status" value="1"/>
</dbReference>
<gene>
    <name evidence="2" type="ORF">EHO60_09055</name>
</gene>
<dbReference type="InterPro" id="IPR029068">
    <property type="entry name" value="Glyas_Bleomycin-R_OHBP_Dase"/>
</dbReference>
<comment type="caution">
    <text evidence="2">The sequence shown here is derived from an EMBL/GenBank/DDBJ whole genome shotgun (WGS) entry which is preliminary data.</text>
</comment>
<dbReference type="Pfam" id="PF00903">
    <property type="entry name" value="Glyoxalase"/>
    <property type="match status" value="1"/>
</dbReference>
<feature type="domain" description="VOC" evidence="1">
    <location>
        <begin position="4"/>
        <end position="119"/>
    </location>
</feature>
<accession>A0A4R9GI70</accession>
<dbReference type="EMBL" id="RQET01000004">
    <property type="protein sequence ID" value="TGK12387.1"/>
    <property type="molecule type" value="Genomic_DNA"/>
</dbReference>
<dbReference type="Proteomes" id="UP000298458">
    <property type="component" value="Unassembled WGS sequence"/>
</dbReference>
<keyword evidence="3" id="KW-1185">Reference proteome</keyword>
<dbReference type="PROSITE" id="PS51819">
    <property type="entry name" value="VOC"/>
    <property type="match status" value="1"/>
</dbReference>
<dbReference type="PANTHER" id="PTHR33993">
    <property type="entry name" value="GLYOXALASE-RELATED"/>
    <property type="match status" value="1"/>
</dbReference>
<organism evidence="2 3">
    <name type="scientific">Leptospira fletcheri</name>
    <dbReference type="NCBI Taxonomy" id="2484981"/>
    <lineage>
        <taxon>Bacteria</taxon>
        <taxon>Pseudomonadati</taxon>
        <taxon>Spirochaetota</taxon>
        <taxon>Spirochaetia</taxon>
        <taxon>Leptospirales</taxon>
        <taxon>Leptospiraceae</taxon>
        <taxon>Leptospira</taxon>
    </lineage>
</organism>
<evidence type="ECO:0000313" key="2">
    <source>
        <dbReference type="EMBL" id="TGK12387.1"/>
    </source>
</evidence>